<feature type="coiled-coil region" evidence="1">
    <location>
        <begin position="334"/>
        <end position="361"/>
    </location>
</feature>
<organism evidence="4 5">
    <name type="scientific">Escallonia herrerae</name>
    <dbReference type="NCBI Taxonomy" id="1293975"/>
    <lineage>
        <taxon>Eukaryota</taxon>
        <taxon>Viridiplantae</taxon>
        <taxon>Streptophyta</taxon>
        <taxon>Embryophyta</taxon>
        <taxon>Tracheophyta</taxon>
        <taxon>Spermatophyta</taxon>
        <taxon>Magnoliopsida</taxon>
        <taxon>eudicotyledons</taxon>
        <taxon>Gunneridae</taxon>
        <taxon>Pentapetalae</taxon>
        <taxon>asterids</taxon>
        <taxon>campanulids</taxon>
        <taxon>Escalloniales</taxon>
        <taxon>Escalloniaceae</taxon>
        <taxon>Escallonia</taxon>
    </lineage>
</organism>
<feature type="compositionally biased region" description="Basic and acidic residues" evidence="2">
    <location>
        <begin position="410"/>
        <end position="428"/>
    </location>
</feature>
<evidence type="ECO:0000256" key="2">
    <source>
        <dbReference type="SAM" id="MobiDB-lite"/>
    </source>
</evidence>
<dbReference type="AlphaFoldDB" id="A0AA89ASR5"/>
<comment type="caution">
    <text evidence="4">The sequence shown here is derived from an EMBL/GenBank/DDBJ whole genome shotgun (WGS) entry which is preliminary data.</text>
</comment>
<dbReference type="Proteomes" id="UP001188597">
    <property type="component" value="Unassembled WGS sequence"/>
</dbReference>
<accession>A0AA89ASR5</accession>
<keyword evidence="1" id="KW-0175">Coiled coil</keyword>
<dbReference type="InterPro" id="IPR021109">
    <property type="entry name" value="Peptidase_aspartic_dom_sf"/>
</dbReference>
<dbReference type="CDD" id="cd00303">
    <property type="entry name" value="retropepsin_like"/>
    <property type="match status" value="1"/>
</dbReference>
<evidence type="ECO:0000256" key="1">
    <source>
        <dbReference type="SAM" id="Coils"/>
    </source>
</evidence>
<gene>
    <name evidence="4" type="ORF">RJ639_010443</name>
</gene>
<proteinExistence type="predicted"/>
<feature type="domain" description="Retrotransposon gag" evidence="3">
    <location>
        <begin position="470"/>
        <end position="567"/>
    </location>
</feature>
<evidence type="ECO:0000313" key="4">
    <source>
        <dbReference type="EMBL" id="KAK3012988.1"/>
    </source>
</evidence>
<evidence type="ECO:0000313" key="5">
    <source>
        <dbReference type="Proteomes" id="UP001188597"/>
    </source>
</evidence>
<protein>
    <recommendedName>
        <fullName evidence="3">Retrotransposon gag domain-containing protein</fullName>
    </recommendedName>
</protein>
<sequence length="798" mass="90762">MAKQAQFLFLEEWLRSNSDCSPNIKSEQSSSPSARAIIQAWTDLRDLLQQQSFHPHHLQSLKTLLSSQIPLYVADPQVKLLVGILGSPNLSLPSLVPRVLAGIGYALSSLGNVPAVRILNSLFEIWDKEDGPSGSISHGLMMLHLIEWFPMRASTKSVVMQLRISSEERIDLIARELISRTGGFTSSVIEPRDRLLLQCMSLALARSSSVSSRASLLISLSSALLTEIFPLRRFYTGILGYHRGNSVGLTEFYPGLLSRWLLVASAGGFNALGVWTCNHRCVHWYIHPFDRKFSILIASATSVGIRARIVYPVEMASDGADSSLNPHVALTQRIDTLEGSVHEVSQTLAELRREVAAMNVRQDGNPGRNQEAPRAYAHGGLHYDEQPRRNQHRQPPVQHGPERDDSDVEREERPLRQQRRDPGEYDYKQRAKDVPSFYGSMNVEDFLYWSAELDNFFEFHEIPMEKRVILVAYKLKGGAQAWWKNLQNNRERQGKLPIRDWNRMKRELRSRFLPPDHEQILFGLYQNCKQGFRSVEEYTTEFHRLSSRNNLSETEPQQVMRYVSGLRSAIQEKLSLLPIYTLDEAYNLAIKAENQLTRLLAYSRGNNSIAASPRNKPLTETSSNNQPVTKNQPMVKSQPATQFPQTNQPITNPTATRNNPYARPFTGKCYKYGEQGHRSDLCRAAMDRGKVNLATQEVELEGMTEDEEADEVCYAVGNGEESEEIEPLFVVRRLMLAPKTEEDPQRHNLFRTRCYIHQKIFEVIIDSGSSENIVSQQVIDRLKLPTEKHPTPYKIGWI</sequence>
<feature type="region of interest" description="Disordered" evidence="2">
    <location>
        <begin position="383"/>
        <end position="428"/>
    </location>
</feature>
<feature type="compositionally biased region" description="Polar residues" evidence="2">
    <location>
        <begin position="618"/>
        <end position="659"/>
    </location>
</feature>
<feature type="region of interest" description="Disordered" evidence="2">
    <location>
        <begin position="608"/>
        <end position="662"/>
    </location>
</feature>
<dbReference type="InterPro" id="IPR005162">
    <property type="entry name" value="Retrotrans_gag_dom"/>
</dbReference>
<keyword evidence="5" id="KW-1185">Reference proteome</keyword>
<dbReference type="PANTHER" id="PTHR36337">
    <property type="entry name" value="OBSCURIN-LIKE PROTEIN"/>
    <property type="match status" value="1"/>
</dbReference>
<dbReference type="Pfam" id="PF03732">
    <property type="entry name" value="Retrotrans_gag"/>
    <property type="match status" value="1"/>
</dbReference>
<evidence type="ECO:0000259" key="3">
    <source>
        <dbReference type="Pfam" id="PF03732"/>
    </source>
</evidence>
<dbReference type="EMBL" id="JAVXUP010001331">
    <property type="protein sequence ID" value="KAK3012988.1"/>
    <property type="molecule type" value="Genomic_DNA"/>
</dbReference>
<dbReference type="PANTHER" id="PTHR36337:SF1">
    <property type="entry name" value="OBSCURIN-LIKE PROTEIN"/>
    <property type="match status" value="1"/>
</dbReference>
<dbReference type="Gene3D" id="2.40.70.10">
    <property type="entry name" value="Acid Proteases"/>
    <property type="match status" value="1"/>
</dbReference>
<reference evidence="4" key="1">
    <citation type="submission" date="2022-12" db="EMBL/GenBank/DDBJ databases">
        <title>Draft genome assemblies for two species of Escallonia (Escalloniales).</title>
        <authorList>
            <person name="Chanderbali A."/>
            <person name="Dervinis C."/>
            <person name="Anghel I."/>
            <person name="Soltis D."/>
            <person name="Soltis P."/>
            <person name="Zapata F."/>
        </authorList>
    </citation>
    <scope>NUCLEOTIDE SEQUENCE</scope>
    <source>
        <strain evidence="4">UCBG64.0493</strain>
        <tissue evidence="4">Leaf</tissue>
    </source>
</reference>
<name>A0AA89ASR5_9ASTE</name>